<feature type="compositionally biased region" description="Polar residues" evidence="1">
    <location>
        <begin position="127"/>
        <end position="136"/>
    </location>
</feature>
<dbReference type="GeneID" id="109482799"/>
<feature type="compositionally biased region" description="Polar residues" evidence="1">
    <location>
        <begin position="994"/>
        <end position="1006"/>
    </location>
</feature>
<feature type="region of interest" description="Disordered" evidence="1">
    <location>
        <begin position="764"/>
        <end position="795"/>
    </location>
</feature>
<feature type="compositionally biased region" description="Polar residues" evidence="1">
    <location>
        <begin position="778"/>
        <end position="795"/>
    </location>
</feature>
<feature type="region of interest" description="Disordered" evidence="1">
    <location>
        <begin position="1"/>
        <end position="201"/>
    </location>
</feature>
<dbReference type="InterPro" id="IPR057939">
    <property type="entry name" value="TRF2_HOY1_PH"/>
</dbReference>
<dbReference type="InterPro" id="IPR033467">
    <property type="entry name" value="Tesmin/TSO1-like_CXC"/>
</dbReference>
<feature type="region of interest" description="Disordered" evidence="1">
    <location>
        <begin position="1416"/>
        <end position="1437"/>
    </location>
</feature>
<feature type="compositionally biased region" description="Low complexity" evidence="1">
    <location>
        <begin position="77"/>
        <end position="96"/>
    </location>
</feature>
<name>A0A6P4ZWA5_BRABE</name>
<dbReference type="KEGG" id="bbel:109482799"/>
<feature type="region of interest" description="Disordered" evidence="1">
    <location>
        <begin position="1185"/>
        <end position="1213"/>
    </location>
</feature>
<feature type="compositionally biased region" description="Basic and acidic residues" evidence="1">
    <location>
        <begin position="98"/>
        <end position="126"/>
    </location>
</feature>
<sequence length="1437" mass="155440">MESSPGSVTWPHHRLPEFSSLLKPESRAMAKPSPANRTPKDSLSPGEGTQGKEAACTPSMLPAEGAATMRQLYMGESRSSTSSSLSDSLSDFYTSSPDLREGAKGKEQDKECLRSKRDDGQGDSSDRATQSQPSDDSSSERMRRQATSSLQLQGDVYTENGGASTHTGLLGHPPARGITEASALRTDSATDSEETESEREFTAEGAKVDVDGKKIISHSKDQLTLQMTPDSVEPETPESPLVKDAANIENLSSDVSVASDKVYSGTFSVYRADSSLQDFTQADFVDRMRARVRVGSPDWSLGLCVSDMRCNTPRPLLDGSEAFPNVERSNNPSESHDTLHTPPLTMNRSPNTMIAVTEQLRQSHQEFSAMPSMPVPCSVIATQSDSSQTTLIGGIVAGGKTPEDITSWYRKLPPLPQHIEPMIPDLNKTTGTNHISYPCPEMDPAMIQDGTSSLMWNQSPELTNEGAALLESSQQEARTSFNKSNSAWKFTYTHPWDFSPRKRDDTLPEYGAKPSSGVSSALATEEHLVRMTGQVPAKSSADVTQQTWSAGTMMNTATSSTLPSAMPPAVSVSISQPTHNNLNLLTQAAQEQAETLSSILPGQQFLVYLVPGPPDAAGTPGPPTLLYVPHTPGMAAPVIRKDIMQHGQIQGIGNNKGINNNKSGYLFIPVRPDPLSSAQYQTGYIRQPYTNPSHSGDSFQQVQKTFHDPTAQLCNTGELPAVSTPFPVIQGGAAGELSHSCPVYNAIPTSSTYSSYMTTAPMRGNSGGLLRKPRGLPASSSHNTQSGNTAQANNANSVSVRYNMIGCFTESGVTVPNTSTQSTGGLFTSRSGSVRSAAGTSSNRYYPAVESTSVPGASRLPAAEQVNWRQMYPGHLQPTPGKSTSLLRQHLQQAALGKPQASASISSLSGLESLENSLSVNNSCSTVTGSQVASSSSVQDSSMLSQSGMTLLTDAGTGAISQANPAVQTTERKPTTTLNAVEIAQPTGVRSEVAESTTGHISTPSKQKVDPRMYPPRHYEFRVIQVGTWKVEHKGSDVGQTAKIKLLFASRKLVYEFQLNSVVRAHNMGMRQLASVEIPFKIIVGINAQLDKITLEVSEAPMMYFGTRVCPRGGETMWGRAARYRRDQRADITGGQLQTIPYHTIELRSMSAVRKVQECLEKFDPGFVTMMRTPMAVDPNKRLAVKQESRPVPVVTQPPSYPLKPRGEGQEGDVVGPPAKRYHPSDSCSCSTGCSSRRCGCWSCMRPCEPSCSCTNCNNPLMILKQFGVDADKALEDDCLVVNFAKVSNLRQHLQTLYHLPCCGAMVQLLDMIPGYRTCPECKHKAVYAYSWCNFDLCDQNKRPRNHCTKCRKCKDFRDVHCQKCNTCYFAGALGEQRCPCTLRQRPSHQTTSTEGLSGFFQFFVGNQQQLAAQGSGFDLNQPVPSGSNQHGTGSGV</sequence>
<feature type="region of interest" description="Disordered" evidence="1">
    <location>
        <begin position="989"/>
        <end position="1012"/>
    </location>
</feature>
<evidence type="ECO:0000259" key="2">
    <source>
        <dbReference type="SMART" id="SM01114"/>
    </source>
</evidence>
<evidence type="ECO:0000313" key="3">
    <source>
        <dbReference type="Proteomes" id="UP000515135"/>
    </source>
</evidence>
<proteinExistence type="predicted"/>
<feature type="region of interest" description="Disordered" evidence="1">
    <location>
        <begin position="819"/>
        <end position="840"/>
    </location>
</feature>
<organism evidence="3 4">
    <name type="scientific">Branchiostoma belcheri</name>
    <name type="common">Amphioxus</name>
    <dbReference type="NCBI Taxonomy" id="7741"/>
    <lineage>
        <taxon>Eukaryota</taxon>
        <taxon>Metazoa</taxon>
        <taxon>Chordata</taxon>
        <taxon>Cephalochordata</taxon>
        <taxon>Leptocardii</taxon>
        <taxon>Amphioxiformes</taxon>
        <taxon>Branchiostomatidae</taxon>
        <taxon>Branchiostoma</taxon>
    </lineage>
</organism>
<feature type="domain" description="Tesmin/TSO1-like CXC" evidence="2">
    <location>
        <begin position="1223"/>
        <end position="1263"/>
    </location>
</feature>
<evidence type="ECO:0000256" key="1">
    <source>
        <dbReference type="SAM" id="MobiDB-lite"/>
    </source>
</evidence>
<gene>
    <name evidence="4" type="primary">LOC109482799</name>
</gene>
<dbReference type="SMART" id="SM01114">
    <property type="entry name" value="CXC"/>
    <property type="match status" value="1"/>
</dbReference>
<feature type="region of interest" description="Disordered" evidence="1">
    <location>
        <begin position="327"/>
        <end position="348"/>
    </location>
</feature>
<keyword evidence="3" id="KW-1185">Reference proteome</keyword>
<accession>A0A6P4ZWA5</accession>
<dbReference type="Proteomes" id="UP000515135">
    <property type="component" value="Unplaced"/>
</dbReference>
<reference evidence="4" key="1">
    <citation type="submission" date="2025-08" db="UniProtKB">
        <authorList>
            <consortium name="RefSeq"/>
        </authorList>
    </citation>
    <scope>IDENTIFICATION</scope>
    <source>
        <tissue evidence="4">Gonad</tissue>
    </source>
</reference>
<evidence type="ECO:0000313" key="4">
    <source>
        <dbReference type="RefSeq" id="XP_019641198.1"/>
    </source>
</evidence>
<feature type="compositionally biased region" description="Polar residues" evidence="1">
    <location>
        <begin position="1423"/>
        <end position="1437"/>
    </location>
</feature>
<dbReference type="RefSeq" id="XP_019641198.1">
    <property type="nucleotide sequence ID" value="XM_019785639.1"/>
</dbReference>
<dbReference type="Pfam" id="PF24818">
    <property type="entry name" value="PH_TRF2_HOY1"/>
    <property type="match status" value="1"/>
</dbReference>
<protein>
    <submittedName>
        <fullName evidence="4">Uncharacterized protein LOC109482799</fullName>
    </submittedName>
</protein>
<dbReference type="OrthoDB" id="8062037at2759"/>